<feature type="repeat" description="ANK" evidence="3">
    <location>
        <begin position="266"/>
        <end position="302"/>
    </location>
</feature>
<dbReference type="SMART" id="SM00248">
    <property type="entry name" value="ANK"/>
    <property type="match status" value="6"/>
</dbReference>
<keyword evidence="5" id="KW-1185">Reference proteome</keyword>
<dbReference type="PANTHER" id="PTHR24171:SF10">
    <property type="entry name" value="ANKYRIN REPEAT DOMAIN-CONTAINING PROTEIN 29-LIKE"/>
    <property type="match status" value="1"/>
</dbReference>
<evidence type="ECO:0000313" key="4">
    <source>
        <dbReference type="EMBL" id="CAJ1375542.1"/>
    </source>
</evidence>
<dbReference type="Proteomes" id="UP001178507">
    <property type="component" value="Unassembled WGS sequence"/>
</dbReference>
<protein>
    <submittedName>
        <fullName evidence="4">Uncharacterized protein</fullName>
    </submittedName>
</protein>
<organism evidence="4 5">
    <name type="scientific">Effrenium voratum</name>
    <dbReference type="NCBI Taxonomy" id="2562239"/>
    <lineage>
        <taxon>Eukaryota</taxon>
        <taxon>Sar</taxon>
        <taxon>Alveolata</taxon>
        <taxon>Dinophyceae</taxon>
        <taxon>Suessiales</taxon>
        <taxon>Symbiodiniaceae</taxon>
        <taxon>Effrenium</taxon>
    </lineage>
</organism>
<keyword evidence="1" id="KW-0677">Repeat</keyword>
<dbReference type="PROSITE" id="PS50088">
    <property type="entry name" value="ANK_REPEAT"/>
    <property type="match status" value="3"/>
</dbReference>
<evidence type="ECO:0000256" key="1">
    <source>
        <dbReference type="ARBA" id="ARBA00022737"/>
    </source>
</evidence>
<dbReference type="PANTHER" id="PTHR24171">
    <property type="entry name" value="ANKYRIN REPEAT DOMAIN-CONTAINING PROTEIN 39-RELATED"/>
    <property type="match status" value="1"/>
</dbReference>
<feature type="repeat" description="ANK" evidence="3">
    <location>
        <begin position="129"/>
        <end position="161"/>
    </location>
</feature>
<gene>
    <name evidence="4" type="ORF">EVOR1521_LOCUS4802</name>
</gene>
<dbReference type="Gene3D" id="1.25.40.20">
    <property type="entry name" value="Ankyrin repeat-containing domain"/>
    <property type="match status" value="3"/>
</dbReference>
<sequence>MVCPELRLDGRAGQVLTLVQEGIGEQEASEDARACKNASQGMCFRSVDVETLAQQLMVAVDNHDVPVVEDILSRVRQDGKSVLKDLVRAFDVDGNTLLHRCAGGSNTDGGQVVELLVESKADVNSRNLLGETPLLSAARCRQLEVIAALLRAGADPSHPDTIASETALMEAACRGDAELCRLLLQGRADPLACNHHGRTARDLAIENRHSDVVHLFAEFGITGEAADSLQTAELVEALNVAEMHGLLSNLSNADLQRVLARGVDGSGRQLLHIAASLGGDDAAADMARLLIEFGAPVDDADFQGNTPLSLAVGAACAASDKWPALDTIRALLVAGAFPDQGLLSHDLVDASNMDIHRLLQAFGEPVQQEEEEPALDLEAQCAEESIPLEKLGPLGAKAVLVACCKWRGMSVKQLRTECADLGIPTDGCVEKAEVIGSFGLELAPIAVASVFSLSGLPCRC</sequence>
<feature type="repeat" description="ANK" evidence="3">
    <location>
        <begin position="93"/>
        <end position="128"/>
    </location>
</feature>
<dbReference type="InterPro" id="IPR002110">
    <property type="entry name" value="Ankyrin_rpt"/>
</dbReference>
<comment type="caution">
    <text evidence="4">The sequence shown here is derived from an EMBL/GenBank/DDBJ whole genome shotgun (WGS) entry which is preliminary data.</text>
</comment>
<keyword evidence="2 3" id="KW-0040">ANK repeat</keyword>
<evidence type="ECO:0000313" key="5">
    <source>
        <dbReference type="Proteomes" id="UP001178507"/>
    </source>
</evidence>
<dbReference type="SUPFAM" id="SSF48403">
    <property type="entry name" value="Ankyrin repeat"/>
    <property type="match status" value="1"/>
</dbReference>
<dbReference type="AlphaFoldDB" id="A0AA36MQG8"/>
<dbReference type="PROSITE" id="PS50297">
    <property type="entry name" value="ANK_REP_REGION"/>
    <property type="match status" value="3"/>
</dbReference>
<proteinExistence type="predicted"/>
<dbReference type="InterPro" id="IPR036770">
    <property type="entry name" value="Ankyrin_rpt-contain_sf"/>
</dbReference>
<accession>A0AA36MQG8</accession>
<name>A0AA36MQG8_9DINO</name>
<evidence type="ECO:0000256" key="2">
    <source>
        <dbReference type="ARBA" id="ARBA00023043"/>
    </source>
</evidence>
<dbReference type="Pfam" id="PF12796">
    <property type="entry name" value="Ank_2"/>
    <property type="match status" value="2"/>
</dbReference>
<reference evidence="4" key="1">
    <citation type="submission" date="2023-08" db="EMBL/GenBank/DDBJ databases">
        <authorList>
            <person name="Chen Y."/>
            <person name="Shah S."/>
            <person name="Dougan E. K."/>
            <person name="Thang M."/>
            <person name="Chan C."/>
        </authorList>
    </citation>
    <scope>NUCLEOTIDE SEQUENCE</scope>
</reference>
<evidence type="ECO:0000256" key="3">
    <source>
        <dbReference type="PROSITE-ProRule" id="PRU00023"/>
    </source>
</evidence>
<dbReference type="EMBL" id="CAUJNA010000329">
    <property type="protein sequence ID" value="CAJ1375542.1"/>
    <property type="molecule type" value="Genomic_DNA"/>
</dbReference>